<reference evidence="2 3" key="1">
    <citation type="journal article" date="2020" name="bioRxiv">
        <title>Whole genome comparisons of ergot fungi reveals the divergence and evolution of species within the genus Claviceps are the result of varying mechanisms driving genome evolution and host range expansion.</title>
        <authorList>
            <person name="Wyka S.A."/>
            <person name="Mondo S.J."/>
            <person name="Liu M."/>
            <person name="Dettman J."/>
            <person name="Nalam V."/>
            <person name="Broders K.D."/>
        </authorList>
    </citation>
    <scope>NUCLEOTIDE SEQUENCE [LARGE SCALE GENOMIC DNA]</scope>
    <source>
        <strain evidence="2 3">Clav52</strain>
    </source>
</reference>
<comment type="caution">
    <text evidence="2">The sequence shown here is derived from an EMBL/GenBank/DDBJ whole genome shotgun (WGS) entry which is preliminary data.</text>
</comment>
<dbReference type="PANTHER" id="PTHR38248">
    <property type="entry name" value="FUNK1 6"/>
    <property type="match status" value="1"/>
</dbReference>
<evidence type="ECO:0000313" key="3">
    <source>
        <dbReference type="Proteomes" id="UP000707071"/>
    </source>
</evidence>
<dbReference type="InterPro" id="IPR040976">
    <property type="entry name" value="Pkinase_fungal"/>
</dbReference>
<accession>A0A9P7U6Z2</accession>
<protein>
    <recommendedName>
        <fullName evidence="1">Fungal-type protein kinase domain-containing protein</fullName>
    </recommendedName>
</protein>
<sequence>MDPQHWKWTIDNNPIGDHLDCFHSIAVIQSILGFLWMSEEDLGFYPTIKGSDGQQFIEIERNGNLECIVIKELIFRSRGIVGRGTTCWRAYSKDHAEEPLVIKDSWQLPERDEEGEMLLRAERRNVINVARYYHHETVRVRGMNDDAWLVSEEGHFMDQLRAACTNYYEPLIPHVNKLRQKVFPDGRTPDKPDRKLYSEMIDVLREAQEDPRVLAE</sequence>
<dbReference type="PANTHER" id="PTHR38248:SF2">
    <property type="entry name" value="FUNK1 11"/>
    <property type="match status" value="1"/>
</dbReference>
<name>A0A9P7U6Z2_9HYPO</name>
<proteinExistence type="predicted"/>
<feature type="domain" description="Fungal-type protein kinase" evidence="1">
    <location>
        <begin position="26"/>
        <end position="147"/>
    </location>
</feature>
<evidence type="ECO:0000259" key="1">
    <source>
        <dbReference type="Pfam" id="PF17667"/>
    </source>
</evidence>
<organism evidence="2 3">
    <name type="scientific">Claviceps aff. purpurea</name>
    <dbReference type="NCBI Taxonomy" id="1967640"/>
    <lineage>
        <taxon>Eukaryota</taxon>
        <taxon>Fungi</taxon>
        <taxon>Dikarya</taxon>
        <taxon>Ascomycota</taxon>
        <taxon>Pezizomycotina</taxon>
        <taxon>Sordariomycetes</taxon>
        <taxon>Hypocreomycetidae</taxon>
        <taxon>Hypocreales</taxon>
        <taxon>Clavicipitaceae</taxon>
        <taxon>Claviceps</taxon>
    </lineage>
</organism>
<keyword evidence="3" id="KW-1185">Reference proteome</keyword>
<dbReference type="Pfam" id="PF17667">
    <property type="entry name" value="Pkinase_fungal"/>
    <property type="match status" value="1"/>
</dbReference>
<evidence type="ECO:0000313" key="2">
    <source>
        <dbReference type="EMBL" id="KAG6298288.1"/>
    </source>
</evidence>
<gene>
    <name evidence="2" type="ORF">E4U09_000962</name>
</gene>
<dbReference type="EMBL" id="SRRH01000130">
    <property type="protein sequence ID" value="KAG6298288.1"/>
    <property type="molecule type" value="Genomic_DNA"/>
</dbReference>
<dbReference type="AlphaFoldDB" id="A0A9P7U6Z2"/>
<dbReference type="Proteomes" id="UP000707071">
    <property type="component" value="Unassembled WGS sequence"/>
</dbReference>